<evidence type="ECO:0000313" key="2">
    <source>
        <dbReference type="EMBL" id="MCG4611842.1"/>
    </source>
</evidence>
<proteinExistence type="predicted"/>
<evidence type="ECO:0000256" key="1">
    <source>
        <dbReference type="SAM" id="SignalP"/>
    </source>
</evidence>
<gene>
    <name evidence="2" type="ORF">L0P57_12975</name>
</gene>
<comment type="caution">
    <text evidence="2">The sequence shown here is derived from an EMBL/GenBank/DDBJ whole genome shotgun (WGS) entry which is preliminary data.</text>
</comment>
<keyword evidence="3" id="KW-1185">Reference proteome</keyword>
<evidence type="ECO:0000313" key="3">
    <source>
        <dbReference type="Proteomes" id="UP001298681"/>
    </source>
</evidence>
<dbReference type="InterPro" id="IPR022121">
    <property type="entry name" value="Peptidase_M73_camelysin"/>
</dbReference>
<feature type="signal peptide" evidence="1">
    <location>
        <begin position="1"/>
        <end position="28"/>
    </location>
</feature>
<organism evidence="2 3">
    <name type="scientific">Anaeromassilibacillus senegalensis</name>
    <dbReference type="NCBI Taxonomy" id="1673717"/>
    <lineage>
        <taxon>Bacteria</taxon>
        <taxon>Bacillati</taxon>
        <taxon>Bacillota</taxon>
        <taxon>Clostridia</taxon>
        <taxon>Eubacteriales</taxon>
        <taxon>Acutalibacteraceae</taxon>
        <taxon>Anaeromassilibacillus</taxon>
    </lineage>
</organism>
<dbReference type="EMBL" id="JAKNHQ010000024">
    <property type="protein sequence ID" value="MCG4611842.1"/>
    <property type="molecule type" value="Genomic_DNA"/>
</dbReference>
<accession>A0ABS9MNQ9</accession>
<name>A0ABS9MNQ9_9FIRM</name>
<feature type="chain" id="PRO_5046112752" evidence="1">
    <location>
        <begin position="29"/>
        <end position="376"/>
    </location>
</feature>
<keyword evidence="1" id="KW-0732">Signal</keyword>
<protein>
    <submittedName>
        <fullName evidence="2">CalY family protein</fullName>
    </submittedName>
</protein>
<sequence>MKANKKRIILSALSLVLVFCLLAGGTMAWFTDTEKVAGNFSAGILDIEVNPDPENENFTTTKPMEFKNLRPMLLENFDKELVRYDAETETFADVNNLENNNQDPKNYGDNLPIYFRPVRVENRGTLPIYIHLGMNATAGNDTEPVLYGDNKYEIDQGLYEDKTCENTLEDALKIFVYKWVPNPDNEEEGEWERIENVNLNKETATSSEKICYDPTDVISAGEEVTYIIGGYLPSTADNKYQGQHYHGALEVTAQQADLGPYPHNETGEDPAEFVVNVPVQIADQSDPSNPDYLTGVDYIPMTFEKGTSIASADEITRQLTEFLAKNLIEGKQWQLYGTIPTQFDIVYNAETGEYEALFEKIGDKEVEFLLVSVLPV</sequence>
<dbReference type="Pfam" id="PF12389">
    <property type="entry name" value="Peptidase_M73"/>
    <property type="match status" value="1"/>
</dbReference>
<dbReference type="Proteomes" id="UP001298681">
    <property type="component" value="Unassembled WGS sequence"/>
</dbReference>
<dbReference type="InterPro" id="IPR023833">
    <property type="entry name" value="Signal_pept_SipW-depend-type"/>
</dbReference>
<reference evidence="2 3" key="1">
    <citation type="submission" date="2022-01" db="EMBL/GenBank/DDBJ databases">
        <title>Collection of gut derived symbiotic bacterial strains cultured from healthy donors.</title>
        <authorList>
            <person name="Lin H."/>
            <person name="Kohout C."/>
            <person name="Waligurski E."/>
            <person name="Pamer E.G."/>
        </authorList>
    </citation>
    <scope>NUCLEOTIDE SEQUENCE [LARGE SCALE GENOMIC DNA]</scope>
    <source>
        <strain evidence="2 3">DFI.7.58</strain>
    </source>
</reference>
<dbReference type="RefSeq" id="WP_237967158.1">
    <property type="nucleotide sequence ID" value="NZ_JAKNHQ010000024.1"/>
</dbReference>
<dbReference type="NCBIfam" id="TIGR04088">
    <property type="entry name" value="cognate_SipW"/>
    <property type="match status" value="1"/>
</dbReference>